<dbReference type="CDD" id="cd18070">
    <property type="entry name" value="DEXQc_SHPRH"/>
    <property type="match status" value="1"/>
</dbReference>
<dbReference type="GO" id="GO:0005634">
    <property type="term" value="C:nucleus"/>
    <property type="evidence" value="ECO:0007669"/>
    <property type="project" value="TreeGrafter"/>
</dbReference>
<evidence type="ECO:0000256" key="4">
    <source>
        <dbReference type="ARBA" id="ARBA00022801"/>
    </source>
</evidence>
<dbReference type="InterPro" id="IPR027417">
    <property type="entry name" value="P-loop_NTPase"/>
</dbReference>
<keyword evidence="1" id="KW-0479">Metal-binding</keyword>
<dbReference type="PROSITE" id="PS00518">
    <property type="entry name" value="ZF_RING_1"/>
    <property type="match status" value="1"/>
</dbReference>
<evidence type="ECO:0000256" key="7">
    <source>
        <dbReference type="PROSITE-ProRule" id="PRU00175"/>
    </source>
</evidence>
<dbReference type="InterPro" id="IPR014001">
    <property type="entry name" value="Helicase_ATP-bd"/>
</dbReference>
<dbReference type="GO" id="GO:0016787">
    <property type="term" value="F:hydrolase activity"/>
    <property type="evidence" value="ECO:0007669"/>
    <property type="project" value="UniProtKB-KW"/>
</dbReference>
<feature type="domain" description="Helicase C-terminal" evidence="11">
    <location>
        <begin position="1232"/>
        <end position="1387"/>
    </location>
</feature>
<dbReference type="CDD" id="cd18793">
    <property type="entry name" value="SF2_C_SNF"/>
    <property type="match status" value="1"/>
</dbReference>
<dbReference type="InterPro" id="IPR017907">
    <property type="entry name" value="Znf_RING_CS"/>
</dbReference>
<dbReference type="GO" id="GO:0005524">
    <property type="term" value="F:ATP binding"/>
    <property type="evidence" value="ECO:0007669"/>
    <property type="project" value="InterPro"/>
</dbReference>
<keyword evidence="4" id="KW-0378">Hydrolase</keyword>
<keyword evidence="3 7" id="KW-0863">Zinc-finger</keyword>
<evidence type="ECO:0000256" key="3">
    <source>
        <dbReference type="ARBA" id="ARBA00022771"/>
    </source>
</evidence>
<proteinExistence type="predicted"/>
<keyword evidence="2" id="KW-0547">Nucleotide-binding</keyword>
<dbReference type="OrthoDB" id="5330228at2759"/>
<protein>
    <submittedName>
        <fullName evidence="12">Snf2 family helicase</fullName>
    </submittedName>
</protein>
<evidence type="ECO:0000259" key="10">
    <source>
        <dbReference type="PROSITE" id="PS51192"/>
    </source>
</evidence>
<evidence type="ECO:0000259" key="11">
    <source>
        <dbReference type="PROSITE" id="PS51194"/>
    </source>
</evidence>
<dbReference type="InterPro" id="IPR052583">
    <property type="entry name" value="ATP-helicase/E3_Ub-Ligase"/>
</dbReference>
<sequence length="1447" mass="163002">MGRTKQTARRGKPIPVTSTVDFHEQWPAHFIDQLRAHLADHETLPDTQETDEPAAKRVKRSNSDIKSLLVGKESLEVARKCPRELASDSSKHSTIYRNVGPLLHVGDRHGKEWIIASRAKSVAPIHAVVPVYPNAVSRRLSTCLSLFNSGKWKESSEEGEIWVSLDMAISTLGDHLQLEFRFCLYWNETKTPYSRLRSTFERKQSQKVLDTFLSDGSNTIASGRQSWSPLDFYEAAHVPPSDDENGLTVNVPELTASLYPYQKRTLSWLLKREGVCWKNSPDGSSVGLIEDFPAPKDLDTAHTFRKTQDALGGDFYVSHVYHLVTSDLTPFQQAEQYVRGGILAEEMGLGKTLEVIGLIALHRRPDGESNTVRTREGEELLATGATLIVSPSSLKEQWMSEIHQHAPHLRVKYYPGRKNVGFESEELLRKDLAAHDIIVTTYSILTSELHYAIKPPERSRRQERKYERPASPLTQMLWWRICLDEAQMIESGVTGAAAVAKVIPRVNAWGVTGTPVKNDVKDLFGLLNFLRYEPYASYAPAWKALTDSHKPLFRSLFASIALRHTKQLVRHEIAVPPQKRFVITLPFTAVEEQYYGEMFRNMTRNCGLDMAGNPSSNDWKLEQYETEMRAWLNRLRQATLHPEIVQRRGNGRKVGPMRTVDEVLDAMLEQGDNDIRTEQRAYFQARLLRGQMLENGPRVKEALEIWEKVKKDASALVSECREEAEDALKELKSSGSNQDSIVDFPSDEDDNEETDDLSGVGRVGEARTRLRHALEILHKATFFCANAFFQIKSNSDLTEPESDDRKKLQQLEDSEYSKAQEIRREILSESHAKAMSLVNKLGRQAQSQTFVDIPELAVNLNKGLESAGAIEKLEELYGVLNEQANIIDEWREAVIKLLSQPLIDEEAEVENTGEEFTDSTKTQEELIVYVQVLRAAVADRQDAISGLENALVKHETKVSLITAKADEGPAPEQMIALHQLRDKVRPDRDRHGSLRGAIAELRAIASRLPQDGGGRASVEREIVVRQIRETQAHITAQTKAATALEREMDRFTSAMNARVEYYRQLQAVSDSVAPYEGPNNQQAIDSCKVNEDQARQKFDAARAKHRYLLNLKEAGTQSSEPRMCIICQSSFTIGVLTVCGHQFCKDCIKQWYRAHHNCPMCKRKLRLTELHDITLKPREVKLLEETTTSTSHEPKDNNARTNGIYSQFGSEKIAQIKDIELAGLSYGSKVDSIVRHIIWLRKTDPGAKSIIFTQYRSFLGVLSAAFFRYKIGFASIDSSTGIQRFKEDPGVEIFMLHGRAQSSGLNLVNASHVFLCEPLLNTALELQAIARVDRIGQKHETTVWLYLIEGSVEESIYNLSVKRRMDHMGKNSKGKGKESTPEVAEPTLEAANTLELETAFLNHLMSKDKNAGETVEAGDLWECLFGSVPKRITASVAEGIIADSRED</sequence>
<dbReference type="GO" id="GO:0004386">
    <property type="term" value="F:helicase activity"/>
    <property type="evidence" value="ECO:0007669"/>
    <property type="project" value="UniProtKB-KW"/>
</dbReference>
<dbReference type="InterPro" id="IPR049730">
    <property type="entry name" value="SNF2/RAD54-like_C"/>
</dbReference>
<dbReference type="GO" id="GO:0061630">
    <property type="term" value="F:ubiquitin protein ligase activity"/>
    <property type="evidence" value="ECO:0007669"/>
    <property type="project" value="TreeGrafter"/>
</dbReference>
<feature type="domain" description="Helicase ATP-binding" evidence="10">
    <location>
        <begin position="332"/>
        <end position="533"/>
    </location>
</feature>
<dbReference type="InterPro" id="IPR059033">
    <property type="entry name" value="C144_05_dom"/>
</dbReference>
<gene>
    <name evidence="12" type="ORF">GQ607_001303</name>
</gene>
<dbReference type="Gene3D" id="3.30.40.10">
    <property type="entry name" value="Zinc/RING finger domain, C3HC4 (zinc finger)"/>
    <property type="match status" value="1"/>
</dbReference>
<keyword evidence="5" id="KW-0862">Zinc</keyword>
<reference evidence="12 13" key="1">
    <citation type="submission" date="2019-12" db="EMBL/GenBank/DDBJ databases">
        <title>A genome sequence resource for the geographically widespread anthracnose pathogen Colletotrichum asianum.</title>
        <authorList>
            <person name="Meng Y."/>
        </authorList>
    </citation>
    <scope>NUCLEOTIDE SEQUENCE [LARGE SCALE GENOMIC DNA]</scope>
    <source>
        <strain evidence="12 13">ICMP 18580</strain>
    </source>
</reference>
<dbReference type="Pfam" id="PF26021">
    <property type="entry name" value="Ferritin_C144_05"/>
    <property type="match status" value="1"/>
</dbReference>
<evidence type="ECO:0000313" key="12">
    <source>
        <dbReference type="EMBL" id="KAF0331557.1"/>
    </source>
</evidence>
<dbReference type="InterPro" id="IPR038718">
    <property type="entry name" value="SNF2-like_sf"/>
</dbReference>
<dbReference type="Proteomes" id="UP000434172">
    <property type="component" value="Unassembled WGS sequence"/>
</dbReference>
<feature type="compositionally biased region" description="Acidic residues" evidence="8">
    <location>
        <begin position="745"/>
        <end position="756"/>
    </location>
</feature>
<keyword evidence="13" id="KW-1185">Reference proteome</keyword>
<dbReference type="PROSITE" id="PS50089">
    <property type="entry name" value="ZF_RING_2"/>
    <property type="match status" value="1"/>
</dbReference>
<feature type="domain" description="RING-type" evidence="9">
    <location>
        <begin position="1124"/>
        <end position="1162"/>
    </location>
</feature>
<dbReference type="PANTHER" id="PTHR45865">
    <property type="entry name" value="E3 UBIQUITIN-PROTEIN LIGASE SHPRH FAMILY MEMBER"/>
    <property type="match status" value="1"/>
</dbReference>
<dbReference type="Pfam" id="PF00271">
    <property type="entry name" value="Helicase_C"/>
    <property type="match status" value="1"/>
</dbReference>
<dbReference type="Gene3D" id="3.40.50.10810">
    <property type="entry name" value="Tandem AAA-ATPase domain"/>
    <property type="match status" value="1"/>
</dbReference>
<dbReference type="SUPFAM" id="SSF57850">
    <property type="entry name" value="RING/U-box"/>
    <property type="match status" value="1"/>
</dbReference>
<dbReference type="SMART" id="SM00487">
    <property type="entry name" value="DEXDc"/>
    <property type="match status" value="1"/>
</dbReference>
<dbReference type="Gene3D" id="3.40.50.300">
    <property type="entry name" value="P-loop containing nucleotide triphosphate hydrolases"/>
    <property type="match status" value="1"/>
</dbReference>
<dbReference type="InterPro" id="IPR013083">
    <property type="entry name" value="Znf_RING/FYVE/PHD"/>
</dbReference>
<dbReference type="PANTHER" id="PTHR45865:SF1">
    <property type="entry name" value="E3 UBIQUITIN-PROTEIN LIGASE SHPRH"/>
    <property type="match status" value="1"/>
</dbReference>
<feature type="region of interest" description="Disordered" evidence="8">
    <location>
        <begin position="728"/>
        <end position="760"/>
    </location>
</feature>
<dbReference type="InterPro" id="IPR001650">
    <property type="entry name" value="Helicase_C-like"/>
</dbReference>
<dbReference type="GO" id="GO:0000209">
    <property type="term" value="P:protein polyubiquitination"/>
    <property type="evidence" value="ECO:0007669"/>
    <property type="project" value="TreeGrafter"/>
</dbReference>
<dbReference type="PROSITE" id="PS51194">
    <property type="entry name" value="HELICASE_CTER"/>
    <property type="match status" value="1"/>
</dbReference>
<evidence type="ECO:0000256" key="6">
    <source>
        <dbReference type="ARBA" id="ARBA00022840"/>
    </source>
</evidence>
<dbReference type="Pfam" id="PF13639">
    <property type="entry name" value="zf-RING_2"/>
    <property type="match status" value="1"/>
</dbReference>
<dbReference type="InterPro" id="IPR000330">
    <property type="entry name" value="SNF2_N"/>
</dbReference>
<dbReference type="InterPro" id="IPR001841">
    <property type="entry name" value="Znf_RING"/>
</dbReference>
<organism evidence="12 13">
    <name type="scientific">Colletotrichum asianum</name>
    <dbReference type="NCBI Taxonomy" id="702518"/>
    <lineage>
        <taxon>Eukaryota</taxon>
        <taxon>Fungi</taxon>
        <taxon>Dikarya</taxon>
        <taxon>Ascomycota</taxon>
        <taxon>Pezizomycotina</taxon>
        <taxon>Sordariomycetes</taxon>
        <taxon>Hypocreomycetidae</taxon>
        <taxon>Glomerellales</taxon>
        <taxon>Glomerellaceae</taxon>
        <taxon>Colletotrichum</taxon>
        <taxon>Colletotrichum gloeosporioides species complex</taxon>
    </lineage>
</organism>
<evidence type="ECO:0000256" key="1">
    <source>
        <dbReference type="ARBA" id="ARBA00022723"/>
    </source>
</evidence>
<keyword evidence="6" id="KW-0067">ATP-binding</keyword>
<dbReference type="SUPFAM" id="SSF52540">
    <property type="entry name" value="P-loop containing nucleoside triphosphate hydrolases"/>
    <property type="match status" value="2"/>
</dbReference>
<keyword evidence="12" id="KW-0347">Helicase</keyword>
<dbReference type="SMART" id="SM00184">
    <property type="entry name" value="RING"/>
    <property type="match status" value="1"/>
</dbReference>
<name>A0A8H3WSW7_9PEZI</name>
<evidence type="ECO:0000313" key="13">
    <source>
        <dbReference type="Proteomes" id="UP000434172"/>
    </source>
</evidence>
<dbReference type="Pfam" id="PF00176">
    <property type="entry name" value="SNF2-rel_dom"/>
    <property type="match status" value="1"/>
</dbReference>
<dbReference type="EMBL" id="WOWK01000003">
    <property type="protein sequence ID" value="KAF0331557.1"/>
    <property type="molecule type" value="Genomic_DNA"/>
</dbReference>
<dbReference type="GO" id="GO:0008270">
    <property type="term" value="F:zinc ion binding"/>
    <property type="evidence" value="ECO:0007669"/>
    <property type="project" value="UniProtKB-KW"/>
</dbReference>
<dbReference type="FunFam" id="3.40.50.10810:FF:000059">
    <property type="entry name" value="SNF2 family helicase/ATPase, putative"/>
    <property type="match status" value="1"/>
</dbReference>
<evidence type="ECO:0000256" key="8">
    <source>
        <dbReference type="SAM" id="MobiDB-lite"/>
    </source>
</evidence>
<evidence type="ECO:0000256" key="5">
    <source>
        <dbReference type="ARBA" id="ARBA00022833"/>
    </source>
</evidence>
<comment type="caution">
    <text evidence="12">The sequence shown here is derived from an EMBL/GenBank/DDBJ whole genome shotgun (WGS) entry which is preliminary data.</text>
</comment>
<accession>A0A8H3WSW7</accession>
<dbReference type="GO" id="GO:0006974">
    <property type="term" value="P:DNA damage response"/>
    <property type="evidence" value="ECO:0007669"/>
    <property type="project" value="TreeGrafter"/>
</dbReference>
<dbReference type="PROSITE" id="PS51192">
    <property type="entry name" value="HELICASE_ATP_BIND_1"/>
    <property type="match status" value="1"/>
</dbReference>
<evidence type="ECO:0000256" key="2">
    <source>
        <dbReference type="ARBA" id="ARBA00022741"/>
    </source>
</evidence>
<evidence type="ECO:0000259" key="9">
    <source>
        <dbReference type="PROSITE" id="PS50089"/>
    </source>
</evidence>